<evidence type="ECO:0000256" key="3">
    <source>
        <dbReference type="ARBA" id="ARBA00023163"/>
    </source>
</evidence>
<evidence type="ECO:0000256" key="1">
    <source>
        <dbReference type="ARBA" id="ARBA00023015"/>
    </source>
</evidence>
<sequence length="339" mass="37708">MKRGCVLVSKLLEVAKLAGVSKATVSRVINNSDAVSPQAKQKVLEAMETLKFQSHNLKRAPESSSMLGVVLPFGKHIWSHSFGIDILAGAEEKAFDHDYMILIGNSNGGRETALTANMTSRGVEGLIVQSAERGQAEHLRYVQSLGVPLVLVDQKVEGLQSHLVRGDNFSGAVTLMTHLFEHGHTRIGLVSPNKHFTYKERMKGYRFALLDRGIWMPESYEALGGDESLAAQLNRMLMQNEPPTALFVASTGMLREIIDVLGEHNLRVPEHISIVTFDEHYSIVPEGYQEFFTSINQSGKLMGSMAVELLFQQLRNPAMEPQEIVLPGRFTERRSVRRL</sequence>
<dbReference type="Gene3D" id="3.40.50.2300">
    <property type="match status" value="2"/>
</dbReference>
<dbReference type="GO" id="GO:0000976">
    <property type="term" value="F:transcription cis-regulatory region binding"/>
    <property type="evidence" value="ECO:0007669"/>
    <property type="project" value="TreeGrafter"/>
</dbReference>
<dbReference type="AlphaFoldDB" id="A0A3B0CKI2"/>
<dbReference type="InterPro" id="IPR028082">
    <property type="entry name" value="Peripla_BP_I"/>
</dbReference>
<evidence type="ECO:0000259" key="4">
    <source>
        <dbReference type="PROSITE" id="PS50932"/>
    </source>
</evidence>
<dbReference type="InterPro" id="IPR000843">
    <property type="entry name" value="HTH_LacI"/>
</dbReference>
<dbReference type="CDD" id="cd01392">
    <property type="entry name" value="HTH_LacI"/>
    <property type="match status" value="1"/>
</dbReference>
<dbReference type="Gene3D" id="1.10.260.40">
    <property type="entry name" value="lambda repressor-like DNA-binding domains"/>
    <property type="match status" value="1"/>
</dbReference>
<keyword evidence="1" id="KW-0805">Transcription regulation</keyword>
<keyword evidence="2" id="KW-0238">DNA-binding</keyword>
<dbReference type="Proteomes" id="UP000282311">
    <property type="component" value="Unassembled WGS sequence"/>
</dbReference>
<dbReference type="EMBL" id="RBAH01000002">
    <property type="protein sequence ID" value="RKN86195.1"/>
    <property type="molecule type" value="Genomic_DNA"/>
</dbReference>
<keyword evidence="3" id="KW-0804">Transcription</keyword>
<dbReference type="SUPFAM" id="SSF47413">
    <property type="entry name" value="lambda repressor-like DNA-binding domains"/>
    <property type="match status" value="1"/>
</dbReference>
<evidence type="ECO:0000313" key="6">
    <source>
        <dbReference type="Proteomes" id="UP000282311"/>
    </source>
</evidence>
<dbReference type="SMART" id="SM00354">
    <property type="entry name" value="HTH_LACI"/>
    <property type="match status" value="1"/>
</dbReference>
<evidence type="ECO:0000313" key="5">
    <source>
        <dbReference type="EMBL" id="RKN86195.1"/>
    </source>
</evidence>
<gene>
    <name evidence="5" type="ORF">D7M11_04070</name>
</gene>
<dbReference type="PROSITE" id="PS00356">
    <property type="entry name" value="HTH_LACI_1"/>
    <property type="match status" value="1"/>
</dbReference>
<dbReference type="SUPFAM" id="SSF53822">
    <property type="entry name" value="Periplasmic binding protein-like I"/>
    <property type="match status" value="1"/>
</dbReference>
<keyword evidence="6" id="KW-1185">Reference proteome</keyword>
<dbReference type="InterPro" id="IPR010982">
    <property type="entry name" value="Lambda_DNA-bd_dom_sf"/>
</dbReference>
<dbReference type="Pfam" id="PF00356">
    <property type="entry name" value="LacI"/>
    <property type="match status" value="1"/>
</dbReference>
<reference evidence="5 6" key="1">
    <citation type="journal article" date="2007" name="Int. J. Syst. Evol. Microbiol.">
        <title>Paenibacillus ginsengarvi sp. nov., isolated from soil from ginseng cultivation.</title>
        <authorList>
            <person name="Yoon M.H."/>
            <person name="Ten L.N."/>
            <person name="Im W.T."/>
        </authorList>
    </citation>
    <scope>NUCLEOTIDE SEQUENCE [LARGE SCALE GENOMIC DNA]</scope>
    <source>
        <strain evidence="5 6">KCTC 13059</strain>
    </source>
</reference>
<organism evidence="5 6">
    <name type="scientific">Paenibacillus ginsengarvi</name>
    <dbReference type="NCBI Taxonomy" id="400777"/>
    <lineage>
        <taxon>Bacteria</taxon>
        <taxon>Bacillati</taxon>
        <taxon>Bacillota</taxon>
        <taxon>Bacilli</taxon>
        <taxon>Bacillales</taxon>
        <taxon>Paenibacillaceae</taxon>
        <taxon>Paenibacillus</taxon>
    </lineage>
</organism>
<evidence type="ECO:0000256" key="2">
    <source>
        <dbReference type="ARBA" id="ARBA00023125"/>
    </source>
</evidence>
<accession>A0A3B0CKI2</accession>
<dbReference type="PROSITE" id="PS50932">
    <property type="entry name" value="HTH_LACI_2"/>
    <property type="match status" value="1"/>
</dbReference>
<proteinExistence type="predicted"/>
<dbReference type="Pfam" id="PF13377">
    <property type="entry name" value="Peripla_BP_3"/>
    <property type="match status" value="1"/>
</dbReference>
<feature type="domain" description="HTH lacI-type" evidence="4">
    <location>
        <begin position="9"/>
        <end position="63"/>
    </location>
</feature>
<dbReference type="PANTHER" id="PTHR30146">
    <property type="entry name" value="LACI-RELATED TRANSCRIPTIONAL REPRESSOR"/>
    <property type="match status" value="1"/>
</dbReference>
<dbReference type="InterPro" id="IPR046335">
    <property type="entry name" value="LacI/GalR-like_sensor"/>
</dbReference>
<name>A0A3B0CKI2_9BACL</name>
<comment type="caution">
    <text evidence="5">The sequence shown here is derived from an EMBL/GenBank/DDBJ whole genome shotgun (WGS) entry which is preliminary data.</text>
</comment>
<protein>
    <submittedName>
        <fullName evidence="5">LacI family transcriptional regulator</fullName>
    </submittedName>
</protein>
<dbReference type="CDD" id="cd06267">
    <property type="entry name" value="PBP1_LacI_sugar_binding-like"/>
    <property type="match status" value="1"/>
</dbReference>
<dbReference type="PANTHER" id="PTHR30146:SF109">
    <property type="entry name" value="HTH-TYPE TRANSCRIPTIONAL REGULATOR GALS"/>
    <property type="match status" value="1"/>
</dbReference>
<dbReference type="GO" id="GO:0003700">
    <property type="term" value="F:DNA-binding transcription factor activity"/>
    <property type="evidence" value="ECO:0007669"/>
    <property type="project" value="TreeGrafter"/>
</dbReference>